<dbReference type="InterPro" id="IPR002110">
    <property type="entry name" value="Ankyrin_rpt"/>
</dbReference>
<dbReference type="PANTHER" id="PTHR24177:SF314">
    <property type="entry name" value="PROTEIN ACCELERATED CELL DEATH 6-LIKE ISOFORM X1"/>
    <property type="match status" value="1"/>
</dbReference>
<dbReference type="SUPFAM" id="SSF48403">
    <property type="entry name" value="Ankyrin repeat"/>
    <property type="match status" value="1"/>
</dbReference>
<feature type="compositionally biased region" description="Basic and acidic residues" evidence="1">
    <location>
        <begin position="315"/>
        <end position="330"/>
    </location>
</feature>
<name>A0A5J5A848_9ASTE</name>
<organism evidence="3 4">
    <name type="scientific">Nyssa sinensis</name>
    <dbReference type="NCBI Taxonomy" id="561372"/>
    <lineage>
        <taxon>Eukaryota</taxon>
        <taxon>Viridiplantae</taxon>
        <taxon>Streptophyta</taxon>
        <taxon>Embryophyta</taxon>
        <taxon>Tracheophyta</taxon>
        <taxon>Spermatophyta</taxon>
        <taxon>Magnoliopsida</taxon>
        <taxon>eudicotyledons</taxon>
        <taxon>Gunneridae</taxon>
        <taxon>Pentapetalae</taxon>
        <taxon>asterids</taxon>
        <taxon>Cornales</taxon>
        <taxon>Nyssaceae</taxon>
        <taxon>Nyssa</taxon>
    </lineage>
</organism>
<dbReference type="Gene3D" id="1.25.40.20">
    <property type="entry name" value="Ankyrin repeat-containing domain"/>
    <property type="match status" value="2"/>
</dbReference>
<accession>A0A5J5A848</accession>
<dbReference type="InterPro" id="IPR036770">
    <property type="entry name" value="Ankyrin_rpt-contain_sf"/>
</dbReference>
<dbReference type="Pfam" id="PF13962">
    <property type="entry name" value="PGG"/>
    <property type="match status" value="1"/>
</dbReference>
<evidence type="ECO:0000259" key="2">
    <source>
        <dbReference type="Pfam" id="PF13962"/>
    </source>
</evidence>
<gene>
    <name evidence="3" type="ORF">F0562_008393</name>
</gene>
<feature type="region of interest" description="Disordered" evidence="1">
    <location>
        <begin position="295"/>
        <end position="330"/>
    </location>
</feature>
<evidence type="ECO:0000256" key="1">
    <source>
        <dbReference type="SAM" id="MobiDB-lite"/>
    </source>
</evidence>
<dbReference type="SMART" id="SM00248">
    <property type="entry name" value="ANK"/>
    <property type="match status" value="6"/>
</dbReference>
<dbReference type="OrthoDB" id="1923662at2759"/>
<dbReference type="GO" id="GO:0016020">
    <property type="term" value="C:membrane"/>
    <property type="evidence" value="ECO:0007669"/>
    <property type="project" value="TreeGrafter"/>
</dbReference>
<sequence>MEADQKEKTIEDELYEALVIQYKKPRVMELCLDRQIKEGPLHKITIHKDTVLHMAVHTEQADLVLELVKALPENEGSRIIEAVNDGGNTILHEVAISDKLVGAAEEMLQKAPDLLGIKNKYNETALFRAVNFGQIKMFGFLDEKITKQFTDEKVREFHRTSDSKTKTTTLHVAILAAQFDLANLIANKHKDLIEELDHNGMTALQHLSRDETTFNNGGRFVRHFINSCISSLSTKDNIAGEGGVSTKDNTAGEEDSPCWRLPWWEAVRKKHKKYDSALKLAKLLIERDTSWKKTEEDKKNGENCLGRESSSSSEPLHEDNKKDQKNDDHKRTPLLLATKYGCEEIVDLILARFPRAIEHVDDKGRTILHKAIKHRQIAIFDMIYNMDIPMKRLVRKCDKKSNSILHMAGKRAKRCKSDDTLSPVLQLQMEWQLFERVQNMCSAHFFRYINSENKTAEQLFAETNATLRGKAEEWLKNTAQNSSIVAVLIATVAFAAAYTIPGGFAEPKSTANLTQDQAKALKENIQGMLGPLTKFKREFPTPFFQES</sequence>
<dbReference type="Pfam" id="PF12796">
    <property type="entry name" value="Ank_2"/>
    <property type="match status" value="1"/>
</dbReference>
<proteinExistence type="predicted"/>
<reference evidence="3 4" key="1">
    <citation type="submission" date="2019-09" db="EMBL/GenBank/DDBJ databases">
        <title>A chromosome-level genome assembly of the Chinese tupelo Nyssa sinensis.</title>
        <authorList>
            <person name="Yang X."/>
            <person name="Kang M."/>
            <person name="Yang Y."/>
            <person name="Xiong H."/>
            <person name="Wang M."/>
            <person name="Zhang Z."/>
            <person name="Wang Z."/>
            <person name="Wu H."/>
            <person name="Ma T."/>
            <person name="Liu J."/>
            <person name="Xi Z."/>
        </authorList>
    </citation>
    <scope>NUCLEOTIDE SEQUENCE [LARGE SCALE GENOMIC DNA]</scope>
    <source>
        <strain evidence="3">J267</strain>
        <tissue evidence="3">Leaf</tissue>
    </source>
</reference>
<keyword evidence="4" id="KW-1185">Reference proteome</keyword>
<dbReference type="Proteomes" id="UP000325577">
    <property type="component" value="Linkage Group LG3"/>
</dbReference>
<protein>
    <recommendedName>
        <fullName evidence="2">PGG domain-containing protein</fullName>
    </recommendedName>
</protein>
<feature type="domain" description="PGG" evidence="2">
    <location>
        <begin position="472"/>
        <end position="509"/>
    </location>
</feature>
<dbReference type="InterPro" id="IPR026961">
    <property type="entry name" value="PGG_dom"/>
</dbReference>
<dbReference type="EMBL" id="CM018046">
    <property type="protein sequence ID" value="KAA8526404.1"/>
    <property type="molecule type" value="Genomic_DNA"/>
</dbReference>
<dbReference type="AlphaFoldDB" id="A0A5J5A848"/>
<dbReference type="PANTHER" id="PTHR24177">
    <property type="entry name" value="CASKIN"/>
    <property type="match status" value="1"/>
</dbReference>
<evidence type="ECO:0000313" key="4">
    <source>
        <dbReference type="Proteomes" id="UP000325577"/>
    </source>
</evidence>
<evidence type="ECO:0000313" key="3">
    <source>
        <dbReference type="EMBL" id="KAA8526404.1"/>
    </source>
</evidence>